<dbReference type="Pfam" id="PF00278">
    <property type="entry name" value="Orn_DAP_Arg_deC"/>
    <property type="match status" value="1"/>
</dbReference>
<evidence type="ECO:0000259" key="5">
    <source>
        <dbReference type="Pfam" id="PF00278"/>
    </source>
</evidence>
<organism evidence="7 8">
    <name type="scientific">Rugosimonospora africana</name>
    <dbReference type="NCBI Taxonomy" id="556532"/>
    <lineage>
        <taxon>Bacteria</taxon>
        <taxon>Bacillati</taxon>
        <taxon>Actinomycetota</taxon>
        <taxon>Actinomycetes</taxon>
        <taxon>Micromonosporales</taxon>
        <taxon>Micromonosporaceae</taxon>
        <taxon>Rugosimonospora</taxon>
    </lineage>
</organism>
<comment type="cofactor">
    <cofactor evidence="1 3">
        <name>pyridoxal 5'-phosphate</name>
        <dbReference type="ChEBI" id="CHEBI:597326"/>
    </cofactor>
</comment>
<dbReference type="Gene3D" id="3.20.20.10">
    <property type="entry name" value="Alanine racemase"/>
    <property type="match status" value="1"/>
</dbReference>
<dbReference type="InterPro" id="IPR022644">
    <property type="entry name" value="De-COase2_N"/>
</dbReference>
<dbReference type="PROSITE" id="PS00879">
    <property type="entry name" value="ODR_DC_2_2"/>
    <property type="match status" value="1"/>
</dbReference>
<dbReference type="InterPro" id="IPR009006">
    <property type="entry name" value="Ala_racemase/Decarboxylase_C"/>
</dbReference>
<dbReference type="Gene3D" id="2.40.37.10">
    <property type="entry name" value="Lyase, Ornithine Decarboxylase, Chain A, domain 1"/>
    <property type="match status" value="1"/>
</dbReference>
<feature type="active site" description="Proton donor" evidence="3">
    <location>
        <position position="335"/>
    </location>
</feature>
<dbReference type="SUPFAM" id="SSF51419">
    <property type="entry name" value="PLP-binding barrel"/>
    <property type="match status" value="1"/>
</dbReference>
<evidence type="ECO:0000313" key="7">
    <source>
        <dbReference type="EMBL" id="GIH20092.1"/>
    </source>
</evidence>
<comment type="similarity">
    <text evidence="4">Belongs to the Orn/Lys/Arg decarboxylase class-II family.</text>
</comment>
<accession>A0A8J3R1G9</accession>
<dbReference type="InterPro" id="IPR002433">
    <property type="entry name" value="Orn_de-COase"/>
</dbReference>
<dbReference type="InterPro" id="IPR022657">
    <property type="entry name" value="De-COase2_CS"/>
</dbReference>
<dbReference type="PRINTS" id="PR01179">
    <property type="entry name" value="ODADCRBXLASE"/>
</dbReference>
<feature type="modified residue" description="N6-(pyridoxal phosphate)lysine" evidence="3">
    <location>
        <position position="49"/>
    </location>
</feature>
<dbReference type="SUPFAM" id="SSF50621">
    <property type="entry name" value="Alanine racemase C-terminal domain-like"/>
    <property type="match status" value="1"/>
</dbReference>
<feature type="domain" description="Orn/DAP/Arg decarboxylase 2 C-terminal" evidence="5">
    <location>
        <begin position="20"/>
        <end position="362"/>
    </location>
</feature>
<evidence type="ECO:0000259" key="6">
    <source>
        <dbReference type="Pfam" id="PF02784"/>
    </source>
</evidence>
<protein>
    <submittedName>
        <fullName evidence="7">Diaminopimelate decarboxylase</fullName>
    </submittedName>
</protein>
<evidence type="ECO:0000256" key="3">
    <source>
        <dbReference type="PIRSR" id="PIRSR600183-50"/>
    </source>
</evidence>
<dbReference type="PANTHER" id="PTHR43727">
    <property type="entry name" value="DIAMINOPIMELATE DECARBOXYLASE"/>
    <property type="match status" value="1"/>
</dbReference>
<dbReference type="GO" id="GO:0006596">
    <property type="term" value="P:polyamine biosynthetic process"/>
    <property type="evidence" value="ECO:0007669"/>
    <property type="project" value="InterPro"/>
</dbReference>
<dbReference type="GO" id="GO:0009089">
    <property type="term" value="P:lysine biosynthetic process via diaminopimelate"/>
    <property type="evidence" value="ECO:0007669"/>
    <property type="project" value="TreeGrafter"/>
</dbReference>
<proteinExistence type="inferred from homology"/>
<feature type="domain" description="Orn/DAP/Arg decarboxylase 2 N-terminal" evidence="6">
    <location>
        <begin position="27"/>
        <end position="235"/>
    </location>
</feature>
<name>A0A8J3R1G9_9ACTN</name>
<evidence type="ECO:0000256" key="2">
    <source>
        <dbReference type="ARBA" id="ARBA00022898"/>
    </source>
</evidence>
<dbReference type="Pfam" id="PF02784">
    <property type="entry name" value="Orn_Arg_deC_N"/>
    <property type="match status" value="1"/>
</dbReference>
<reference evidence="7" key="1">
    <citation type="submission" date="2021-01" db="EMBL/GenBank/DDBJ databases">
        <title>Whole genome shotgun sequence of Rugosimonospora africana NBRC 104875.</title>
        <authorList>
            <person name="Komaki H."/>
            <person name="Tamura T."/>
        </authorList>
    </citation>
    <scope>NUCLEOTIDE SEQUENCE</scope>
    <source>
        <strain evidence="7">NBRC 104875</strain>
    </source>
</reference>
<dbReference type="EMBL" id="BONZ01000089">
    <property type="protein sequence ID" value="GIH20092.1"/>
    <property type="molecule type" value="Genomic_DNA"/>
</dbReference>
<comment type="caution">
    <text evidence="7">The sequence shown here is derived from an EMBL/GenBank/DDBJ whole genome shotgun (WGS) entry which is preliminary data.</text>
</comment>
<gene>
    <name evidence="7" type="primary">lysA_3</name>
    <name evidence="7" type="ORF">Raf01_82640</name>
</gene>
<evidence type="ECO:0000256" key="4">
    <source>
        <dbReference type="RuleBase" id="RU003737"/>
    </source>
</evidence>
<dbReference type="InterPro" id="IPR000183">
    <property type="entry name" value="Orn/DAP/Arg_de-COase"/>
</dbReference>
<evidence type="ECO:0000313" key="8">
    <source>
        <dbReference type="Proteomes" id="UP000642748"/>
    </source>
</evidence>
<dbReference type="AlphaFoldDB" id="A0A8J3R1G9"/>
<evidence type="ECO:0000256" key="1">
    <source>
        <dbReference type="ARBA" id="ARBA00001933"/>
    </source>
</evidence>
<dbReference type="InterPro" id="IPR029066">
    <property type="entry name" value="PLP-binding_barrel"/>
</dbReference>
<keyword evidence="2 3" id="KW-0663">Pyridoxal phosphate</keyword>
<dbReference type="Proteomes" id="UP000642748">
    <property type="component" value="Unassembled WGS sequence"/>
</dbReference>
<dbReference type="GO" id="GO:0008836">
    <property type="term" value="F:diaminopimelate decarboxylase activity"/>
    <property type="evidence" value="ECO:0007669"/>
    <property type="project" value="TreeGrafter"/>
</dbReference>
<dbReference type="PRINTS" id="PR01182">
    <property type="entry name" value="ORNDCRBXLASE"/>
</dbReference>
<sequence>MLPERVTAALRGVPGPVCAYVYDTSVLRERVAAVRAAVPEGATVLYAVKANGTPGVVAALAEVADGLEVASGGELELAVRAGARHIAFSGPAKTDEELGAAIAAGATVNVESLLELRRLAALAGTAPAQAPPVRIALRVNRAGPTLPGSHRMTGVPTPFGLDISALDEAVALVRGQPRLDPVGFHLHAVSNNLDAPAHAAFIADALDWSRRAADRYGLRLREVNVGGGFGIDHTGMAHFDLGALRGALPGDVPLVFELGRFLATPAGWYAAEVLDLKRNHGRWFAVLRGGTHHFRLPAAWGYSHPFTVLPVPDWRYGFDRPEVRDVAVDAVGELCTPRDVLTRGQRVDRLRVGDVLVFGNAGGYGWDISHHDFLRHEYPRIVVI</sequence>
<dbReference type="RefSeq" id="WP_203923531.1">
    <property type="nucleotide sequence ID" value="NZ_BONZ01000089.1"/>
</dbReference>
<dbReference type="PANTHER" id="PTHR43727:SF2">
    <property type="entry name" value="GROUP IV DECARBOXYLASE"/>
    <property type="match status" value="1"/>
</dbReference>
<dbReference type="InterPro" id="IPR022643">
    <property type="entry name" value="De-COase2_C"/>
</dbReference>
<keyword evidence="8" id="KW-1185">Reference proteome</keyword>